<dbReference type="SMART" id="SM00086">
    <property type="entry name" value="PAC"/>
    <property type="match status" value="2"/>
</dbReference>
<dbReference type="GO" id="GO:0071111">
    <property type="term" value="F:cyclic-guanylate-specific phosphodiesterase activity"/>
    <property type="evidence" value="ECO:0007669"/>
    <property type="project" value="UniProtKB-EC"/>
</dbReference>
<proteinExistence type="predicted"/>
<dbReference type="PROSITE" id="PS50113">
    <property type="entry name" value="PAC"/>
    <property type="match status" value="2"/>
</dbReference>
<dbReference type="SMART" id="SM00052">
    <property type="entry name" value="EAL"/>
    <property type="match status" value="1"/>
</dbReference>
<dbReference type="InterPro" id="IPR000700">
    <property type="entry name" value="PAS-assoc_C"/>
</dbReference>
<dbReference type="NCBIfam" id="TIGR00229">
    <property type="entry name" value="sensory_box"/>
    <property type="match status" value="3"/>
</dbReference>
<feature type="domain" description="GGDEF" evidence="5">
    <location>
        <begin position="321"/>
        <end position="460"/>
    </location>
</feature>
<dbReference type="FunFam" id="3.30.70.270:FF:000001">
    <property type="entry name" value="Diguanylate cyclase domain protein"/>
    <property type="match status" value="1"/>
</dbReference>
<dbReference type="InterPro" id="IPR029787">
    <property type="entry name" value="Nucleotide_cyclase"/>
</dbReference>
<dbReference type="InterPro" id="IPR000160">
    <property type="entry name" value="GGDEF_dom"/>
</dbReference>
<dbReference type="KEGG" id="dar:Daro_4048"/>
<accession>Q478F7</accession>
<dbReference type="AlphaFoldDB" id="Q478F7"/>
<dbReference type="InterPro" id="IPR035965">
    <property type="entry name" value="PAS-like_dom_sf"/>
</dbReference>
<dbReference type="eggNOG" id="COG5001">
    <property type="taxonomic scope" value="Bacteria"/>
</dbReference>
<dbReference type="Pfam" id="PF00990">
    <property type="entry name" value="GGDEF"/>
    <property type="match status" value="1"/>
</dbReference>
<dbReference type="PROSITE" id="PS50883">
    <property type="entry name" value="EAL"/>
    <property type="match status" value="1"/>
</dbReference>
<reference evidence="6" key="1">
    <citation type="submission" date="2005-08" db="EMBL/GenBank/DDBJ databases">
        <title>Complete sequence of Dechloromonas aromatica RCB.</title>
        <authorList>
            <person name="Salinero K.K."/>
            <person name="Copeland A."/>
            <person name="Lucas S."/>
            <person name="Lapidus A."/>
            <person name="Barry K."/>
            <person name="Detter J.C."/>
            <person name="Glavina T."/>
            <person name="Hammon N."/>
            <person name="Israni S."/>
            <person name="Pitluck S."/>
            <person name="Di Bartolo G."/>
            <person name="Trong S."/>
            <person name="Schmutz J."/>
            <person name="Larimer F."/>
            <person name="Land M."/>
            <person name="Ivanova N."/>
            <person name="Richardson P."/>
        </authorList>
    </citation>
    <scope>NUCLEOTIDE SEQUENCE</scope>
    <source>
        <strain evidence="6">RCB</strain>
    </source>
</reference>
<evidence type="ECO:0000313" key="6">
    <source>
        <dbReference type="EMBL" id="AAZ48774.1"/>
    </source>
</evidence>
<dbReference type="SUPFAM" id="SSF55785">
    <property type="entry name" value="PYP-like sensor domain (PAS domain)"/>
    <property type="match status" value="2"/>
</dbReference>
<dbReference type="InterPro" id="IPR052155">
    <property type="entry name" value="Biofilm_reg_signaling"/>
</dbReference>
<dbReference type="SMART" id="SM00267">
    <property type="entry name" value="GGDEF"/>
    <property type="match status" value="1"/>
</dbReference>
<sequence length="739" mass="82070">MKSSQGAVLPCCPDDARHGIGINPPLLCDLQLSIFEHAGRAIILTNPDGLISYFNRAAQQMLGYTPEEVVGRETPLLFHLADEISACARLYSCEPDGTPPAGFGVFISRLKLKIRDEADWTYVRKDGSHLPVSLAVSVLRDAKGGVQGYLGIASDISERRRMEHDLRIAAIAFESQAAIMVTDVNQRILRVNQAFTKLTGYSAEEAIGQTPGMLKSGRQDADFYAAMWCSLGQCGHWQGEIWNRRKNGEIFPEWLTISGVRDGRGKVTHYVSTFSDISNLKVAESEIHHLAFYDPLTAMPNRRLLLNRLDQACVSAKRSGQFGALLIIDIDHFKTLNDTLGHDVGDHLLVEVARRLSACIREGDTAARQGGDEFVVMLEELGSEQEGAAVQAEIVAEKIRLELARPYLLNGDTEYFRSASIGISLFFGQEKTIDILLKQADIALYKAKDAGRNAIRFFDTAMQTTLDERAELEAGLRRALVRDEFVLYVQPQVDAVRRLIGAEALLRWQPPGRAMVAPNDFIPLAEETGLIVPIGIWVLDQACAELRRWADDPRSASLFLSVNVSARQFRQADFVAQVADALARHGANPRLLKLELTESLLLDNVEEVIEKMQALRTIGVRFSLDDFGTGYASLSYLKRFPFEQLKVDRSFIRDININPDDAAIVRAIIAMGNTLRLSVVAEGVEDDLQHAYLVKHECSLFQGYLFGRPMSFDDFRASLGSEPPPRADPAIEPADNWVI</sequence>
<feature type="domain" description="PAC" evidence="3">
    <location>
        <begin position="237"/>
        <end position="289"/>
    </location>
</feature>
<dbReference type="Gene3D" id="3.20.20.450">
    <property type="entry name" value="EAL domain"/>
    <property type="match status" value="1"/>
</dbReference>
<dbReference type="CDD" id="cd01949">
    <property type="entry name" value="GGDEF"/>
    <property type="match status" value="1"/>
</dbReference>
<feature type="domain" description="PAS" evidence="2">
    <location>
        <begin position="179"/>
        <end position="210"/>
    </location>
</feature>
<dbReference type="InterPro" id="IPR000014">
    <property type="entry name" value="PAS"/>
</dbReference>
<dbReference type="OrthoDB" id="9813903at2"/>
<dbReference type="CDD" id="cd01948">
    <property type="entry name" value="EAL"/>
    <property type="match status" value="1"/>
</dbReference>
<dbReference type="PROSITE" id="PS50112">
    <property type="entry name" value="PAS"/>
    <property type="match status" value="2"/>
</dbReference>
<dbReference type="SMART" id="SM00091">
    <property type="entry name" value="PAS"/>
    <property type="match status" value="2"/>
</dbReference>
<dbReference type="SUPFAM" id="SSF55073">
    <property type="entry name" value="Nucleotide cyclase"/>
    <property type="match status" value="1"/>
</dbReference>
<comment type="catalytic activity">
    <reaction evidence="1">
        <text>3',3'-c-di-GMP + H2O = 5'-phosphoguanylyl(3'-&gt;5')guanosine + H(+)</text>
        <dbReference type="Rhea" id="RHEA:24902"/>
        <dbReference type="ChEBI" id="CHEBI:15377"/>
        <dbReference type="ChEBI" id="CHEBI:15378"/>
        <dbReference type="ChEBI" id="CHEBI:58754"/>
        <dbReference type="ChEBI" id="CHEBI:58805"/>
        <dbReference type="EC" id="3.1.4.52"/>
    </reaction>
    <physiologicalReaction direction="left-to-right" evidence="1">
        <dbReference type="Rhea" id="RHEA:24903"/>
    </physiologicalReaction>
</comment>
<dbReference type="Pfam" id="PF00563">
    <property type="entry name" value="EAL"/>
    <property type="match status" value="1"/>
</dbReference>
<gene>
    <name evidence="6" type="ordered locus">Daro_4048</name>
</gene>
<dbReference type="HOGENOM" id="CLU_000445_70_20_4"/>
<dbReference type="PANTHER" id="PTHR44757">
    <property type="entry name" value="DIGUANYLATE CYCLASE DGCP"/>
    <property type="match status" value="1"/>
</dbReference>
<feature type="domain" description="PAC" evidence="3">
    <location>
        <begin position="116"/>
        <end position="168"/>
    </location>
</feature>
<dbReference type="InterPro" id="IPR001610">
    <property type="entry name" value="PAC"/>
</dbReference>
<evidence type="ECO:0000259" key="5">
    <source>
        <dbReference type="PROSITE" id="PS50887"/>
    </source>
</evidence>
<evidence type="ECO:0000259" key="2">
    <source>
        <dbReference type="PROSITE" id="PS50112"/>
    </source>
</evidence>
<dbReference type="GO" id="GO:0071732">
    <property type="term" value="P:cellular response to nitric oxide"/>
    <property type="evidence" value="ECO:0007669"/>
    <property type="project" value="UniProtKB-ARBA"/>
</dbReference>
<dbReference type="CDD" id="cd00130">
    <property type="entry name" value="PAS"/>
    <property type="match status" value="2"/>
</dbReference>
<protein>
    <submittedName>
        <fullName evidence="6">Diguanylate cyclase/phosphodiesterase with PAS/PAC sensor(S)</fullName>
    </submittedName>
</protein>
<evidence type="ECO:0000259" key="3">
    <source>
        <dbReference type="PROSITE" id="PS50113"/>
    </source>
</evidence>
<dbReference type="InterPro" id="IPR035919">
    <property type="entry name" value="EAL_sf"/>
</dbReference>
<evidence type="ECO:0000259" key="4">
    <source>
        <dbReference type="PROSITE" id="PS50883"/>
    </source>
</evidence>
<dbReference type="PANTHER" id="PTHR44757:SF2">
    <property type="entry name" value="BIOFILM ARCHITECTURE MAINTENANCE PROTEIN MBAA"/>
    <property type="match status" value="1"/>
</dbReference>
<dbReference type="SUPFAM" id="SSF141868">
    <property type="entry name" value="EAL domain-like"/>
    <property type="match status" value="1"/>
</dbReference>
<feature type="domain" description="PAS" evidence="2">
    <location>
        <begin position="34"/>
        <end position="72"/>
    </location>
</feature>
<dbReference type="InterPro" id="IPR001633">
    <property type="entry name" value="EAL_dom"/>
</dbReference>
<dbReference type="STRING" id="159087.Daro_4048"/>
<name>Q478F7_DECAR</name>
<dbReference type="PROSITE" id="PS50887">
    <property type="entry name" value="GGDEF"/>
    <property type="match status" value="1"/>
</dbReference>
<dbReference type="EMBL" id="CP000089">
    <property type="protein sequence ID" value="AAZ48774.1"/>
    <property type="molecule type" value="Genomic_DNA"/>
</dbReference>
<organism evidence="6">
    <name type="scientific">Dechloromonas aromatica (strain RCB)</name>
    <dbReference type="NCBI Taxonomy" id="159087"/>
    <lineage>
        <taxon>Bacteria</taxon>
        <taxon>Pseudomonadati</taxon>
        <taxon>Pseudomonadota</taxon>
        <taxon>Betaproteobacteria</taxon>
        <taxon>Rhodocyclales</taxon>
        <taxon>Azonexaceae</taxon>
        <taxon>Dechloromonas</taxon>
    </lineage>
</organism>
<evidence type="ECO:0000256" key="1">
    <source>
        <dbReference type="ARBA" id="ARBA00051114"/>
    </source>
</evidence>
<dbReference type="Gene3D" id="3.30.450.20">
    <property type="entry name" value="PAS domain"/>
    <property type="match status" value="2"/>
</dbReference>
<dbReference type="Gene3D" id="3.30.70.270">
    <property type="match status" value="1"/>
</dbReference>
<dbReference type="FunFam" id="3.20.20.450:FF:000001">
    <property type="entry name" value="Cyclic di-GMP phosphodiesterase yahA"/>
    <property type="match status" value="1"/>
</dbReference>
<dbReference type="eggNOG" id="COG5002">
    <property type="taxonomic scope" value="Bacteria"/>
</dbReference>
<dbReference type="Pfam" id="PF13426">
    <property type="entry name" value="PAS_9"/>
    <property type="match status" value="2"/>
</dbReference>
<dbReference type="NCBIfam" id="TIGR00254">
    <property type="entry name" value="GGDEF"/>
    <property type="match status" value="1"/>
</dbReference>
<dbReference type="InterPro" id="IPR043128">
    <property type="entry name" value="Rev_trsase/Diguanyl_cyclase"/>
</dbReference>
<feature type="domain" description="EAL" evidence="4">
    <location>
        <begin position="469"/>
        <end position="723"/>
    </location>
</feature>